<dbReference type="Proteomes" id="UP000277212">
    <property type="component" value="Unassembled WGS sequence"/>
</dbReference>
<evidence type="ECO:0000313" key="2">
    <source>
        <dbReference type="Proteomes" id="UP000277212"/>
    </source>
</evidence>
<dbReference type="STRING" id="2010991.A0A3M2S9T5"/>
<evidence type="ECO:0008006" key="3">
    <source>
        <dbReference type="Google" id="ProtNLM"/>
    </source>
</evidence>
<dbReference type="OrthoDB" id="6082470at2759"/>
<evidence type="ECO:0000313" key="1">
    <source>
        <dbReference type="EMBL" id="RMJ14328.1"/>
    </source>
</evidence>
<dbReference type="Gene3D" id="3.40.220.10">
    <property type="entry name" value="Leucine Aminopeptidase, subunit E, domain 1"/>
    <property type="match status" value="1"/>
</dbReference>
<accession>A0A3M2S9T5</accession>
<sequence>MSQAQIIPHIYLLCLDQQCSIAFQEASRQLDLGSATQVSILNCELTGVPSTVQFDTIVSPANSYGQLDGGFDDAISLAFSPGDDYMALTRAAQEQLYDEWRGFAPSGTCTIVRIPEAFHQRSMNVWGTKFLALCPTMRVPMDVRWDREIVYDVVWSLLCAIDKHNRAASDNDKISRILMTPMATGTGLVTPERWAEQTVLTMKHFREAVEKPQKWSAMEWADIFEVGDDIEDTWNYDDEDSRTPEYQVHGQ</sequence>
<reference evidence="1 2" key="1">
    <citation type="submission" date="2017-06" db="EMBL/GenBank/DDBJ databases">
        <title>Comparative genomic analysis of Ambrosia Fusariam Clade fungi.</title>
        <authorList>
            <person name="Stajich J.E."/>
            <person name="Carrillo J."/>
            <person name="Kijimoto T."/>
            <person name="Eskalen A."/>
            <person name="O'Donnell K."/>
            <person name="Kasson M."/>
        </authorList>
    </citation>
    <scope>NUCLEOTIDE SEQUENCE [LARGE SCALE GENOMIC DNA]</scope>
    <source>
        <strain evidence="1">UCR3666</strain>
    </source>
</reference>
<name>A0A3M2S9T5_9HYPO</name>
<dbReference type="EMBL" id="NKUJ01000088">
    <property type="protein sequence ID" value="RMJ14328.1"/>
    <property type="molecule type" value="Genomic_DNA"/>
</dbReference>
<proteinExistence type="predicted"/>
<dbReference type="AlphaFoldDB" id="A0A3M2S9T5"/>
<dbReference type="SUPFAM" id="SSF52949">
    <property type="entry name" value="Macro domain-like"/>
    <property type="match status" value="1"/>
</dbReference>
<keyword evidence="2" id="KW-1185">Reference proteome</keyword>
<organism evidence="1 2">
    <name type="scientific">Fusarium kuroshium</name>
    <dbReference type="NCBI Taxonomy" id="2010991"/>
    <lineage>
        <taxon>Eukaryota</taxon>
        <taxon>Fungi</taxon>
        <taxon>Dikarya</taxon>
        <taxon>Ascomycota</taxon>
        <taxon>Pezizomycotina</taxon>
        <taxon>Sordariomycetes</taxon>
        <taxon>Hypocreomycetidae</taxon>
        <taxon>Hypocreales</taxon>
        <taxon>Nectriaceae</taxon>
        <taxon>Fusarium</taxon>
        <taxon>Fusarium solani species complex</taxon>
    </lineage>
</organism>
<comment type="caution">
    <text evidence="1">The sequence shown here is derived from an EMBL/GenBank/DDBJ whole genome shotgun (WGS) entry which is preliminary data.</text>
</comment>
<dbReference type="InterPro" id="IPR043472">
    <property type="entry name" value="Macro_dom-like"/>
</dbReference>
<protein>
    <recommendedName>
        <fullName evidence="3">Macro-like domain-containing protein</fullName>
    </recommendedName>
</protein>
<gene>
    <name evidence="1" type="ORF">CDV36_006004</name>
</gene>